<proteinExistence type="predicted"/>
<evidence type="ECO:0000256" key="5">
    <source>
        <dbReference type="ARBA" id="ARBA00023004"/>
    </source>
</evidence>
<feature type="domain" description="Radical SAM core" evidence="7">
    <location>
        <begin position="12"/>
        <end position="248"/>
    </location>
</feature>
<comment type="caution">
    <text evidence="8">The sequence shown here is derived from an EMBL/GenBank/DDBJ whole genome shotgun (WGS) entry which is preliminary data.</text>
</comment>
<dbReference type="InterPro" id="IPR039661">
    <property type="entry name" value="ELP3"/>
</dbReference>
<evidence type="ECO:0000256" key="1">
    <source>
        <dbReference type="ARBA" id="ARBA00001966"/>
    </source>
</evidence>
<keyword evidence="4" id="KW-0479">Metal-binding</keyword>
<evidence type="ECO:0000313" key="9">
    <source>
        <dbReference type="Proteomes" id="UP001568358"/>
    </source>
</evidence>
<reference evidence="8 9" key="1">
    <citation type="submission" date="2024-07" db="EMBL/GenBank/DDBJ databases">
        <title>Active virus-host system and metabolic interactions in a Lokiarchaeon culture.</title>
        <authorList>
            <person name="Ponce Toledo R.I."/>
            <person name="Rodrigues Oliveira T."/>
            <person name="Schleper C."/>
        </authorList>
    </citation>
    <scope>NUCLEOTIDE SEQUENCE [LARGE SCALE GENOMIC DNA]</scope>
    <source>
        <strain evidence="8 9">B35</strain>
    </source>
</reference>
<dbReference type="InterPro" id="IPR007197">
    <property type="entry name" value="rSAM"/>
</dbReference>
<keyword evidence="5" id="KW-0408">Iron</keyword>
<organism evidence="8 9">
    <name type="scientific">Halodesulfovibrio aestuarii</name>
    <dbReference type="NCBI Taxonomy" id="126333"/>
    <lineage>
        <taxon>Bacteria</taxon>
        <taxon>Pseudomonadati</taxon>
        <taxon>Thermodesulfobacteriota</taxon>
        <taxon>Desulfovibrionia</taxon>
        <taxon>Desulfovibrionales</taxon>
        <taxon>Desulfovibrionaceae</taxon>
        <taxon>Halodesulfovibrio</taxon>
    </lineage>
</organism>
<dbReference type="InterPro" id="IPR032432">
    <property type="entry name" value="Radical_SAM_C"/>
</dbReference>
<name>A0ABV4JNY7_9BACT</name>
<keyword evidence="9" id="KW-1185">Reference proteome</keyword>
<dbReference type="InterPro" id="IPR023404">
    <property type="entry name" value="rSAM_horseshoe"/>
</dbReference>
<protein>
    <submittedName>
        <fullName evidence="8">Radical SAM protein</fullName>
    </submittedName>
</protein>
<keyword evidence="3" id="KW-0949">S-adenosyl-L-methionine</keyword>
<dbReference type="PANTHER" id="PTHR11135:SF0">
    <property type="entry name" value="ELONGATOR COMPLEX PROTEIN 3"/>
    <property type="match status" value="1"/>
</dbReference>
<dbReference type="Gene3D" id="3.80.30.20">
    <property type="entry name" value="tm_1862 like domain"/>
    <property type="match status" value="1"/>
</dbReference>
<dbReference type="PANTHER" id="PTHR11135">
    <property type="entry name" value="HISTONE ACETYLTRANSFERASE-RELATED"/>
    <property type="match status" value="1"/>
</dbReference>
<evidence type="ECO:0000256" key="3">
    <source>
        <dbReference type="ARBA" id="ARBA00022691"/>
    </source>
</evidence>
<accession>A0ABV4JNY7</accession>
<dbReference type="SMART" id="SM00729">
    <property type="entry name" value="Elp3"/>
    <property type="match status" value="1"/>
</dbReference>
<dbReference type="EMBL" id="JBFSOO010000002">
    <property type="protein sequence ID" value="MEZ6852467.1"/>
    <property type="molecule type" value="Genomic_DNA"/>
</dbReference>
<dbReference type="Pfam" id="PF04055">
    <property type="entry name" value="Radical_SAM"/>
    <property type="match status" value="1"/>
</dbReference>
<dbReference type="CDD" id="cd01335">
    <property type="entry name" value="Radical_SAM"/>
    <property type="match status" value="1"/>
</dbReference>
<dbReference type="RefSeq" id="WP_371149933.1">
    <property type="nucleotide sequence ID" value="NZ_JBFSOO010000002.1"/>
</dbReference>
<dbReference type="SFLD" id="SFLDS00029">
    <property type="entry name" value="Radical_SAM"/>
    <property type="match status" value="1"/>
</dbReference>
<evidence type="ECO:0000313" key="8">
    <source>
        <dbReference type="EMBL" id="MEZ6852467.1"/>
    </source>
</evidence>
<dbReference type="InterPro" id="IPR006638">
    <property type="entry name" value="Elp3/MiaA/NifB-like_rSAM"/>
</dbReference>
<dbReference type="PROSITE" id="PS51918">
    <property type="entry name" value="RADICAL_SAM"/>
    <property type="match status" value="1"/>
</dbReference>
<keyword evidence="2" id="KW-0004">4Fe-4S</keyword>
<comment type="cofactor">
    <cofactor evidence="1">
        <name>[4Fe-4S] cluster</name>
        <dbReference type="ChEBI" id="CHEBI:49883"/>
    </cofactor>
</comment>
<keyword evidence="6" id="KW-0411">Iron-sulfur</keyword>
<dbReference type="Pfam" id="PF16199">
    <property type="entry name" value="Radical_SAM_C"/>
    <property type="match status" value="1"/>
</dbReference>
<gene>
    <name evidence="8" type="ORF">AB2Z07_02820</name>
</gene>
<dbReference type="SUPFAM" id="SSF102114">
    <property type="entry name" value="Radical SAM enzymes"/>
    <property type="match status" value="1"/>
</dbReference>
<evidence type="ECO:0000256" key="6">
    <source>
        <dbReference type="ARBA" id="ARBA00023014"/>
    </source>
</evidence>
<evidence type="ECO:0000256" key="2">
    <source>
        <dbReference type="ARBA" id="ARBA00022485"/>
    </source>
</evidence>
<evidence type="ECO:0000256" key="4">
    <source>
        <dbReference type="ARBA" id="ARBA00022723"/>
    </source>
</evidence>
<dbReference type="Proteomes" id="UP001568358">
    <property type="component" value="Unassembled WGS sequence"/>
</dbReference>
<dbReference type="SFLD" id="SFLDG01086">
    <property type="entry name" value="elongater_protein-like"/>
    <property type="match status" value="1"/>
</dbReference>
<sequence>MSEMIFSHPEPARSKTRILPIFMPFAGCRTRCVYCSQTIQTGTAEAQLKNIYNFLQQILENAEDDAAFEVAFYGGTFTALPFEWQKRLVSLAAHFKESGKVSGVRCSTRPDAVDREQLLLLKDLGLRTVELGVQSYNNTVLANSKRGYTEDVIVSACNTVIKCSLELGVQLLPGLPGMDGKIFQDDIRKTCSIAPAVVRLYPCLVFEDTVLARWFARGEYAPWALDETVGALGVGLLDLWRHGIRVIRIGVAQEDGLTDSLVAGPFHPAMGNMVRSEALRCLIVEKMQMLNKPFSRLFFPKRYQGELWGYKGAHKAFWKSQGLTPENALGWNLPVFQMD</sequence>
<evidence type="ECO:0000259" key="7">
    <source>
        <dbReference type="PROSITE" id="PS51918"/>
    </source>
</evidence>
<dbReference type="InterPro" id="IPR058240">
    <property type="entry name" value="rSAM_sf"/>
</dbReference>